<protein>
    <recommendedName>
        <fullName evidence="1">FAD-binding FR-type domain-containing protein</fullName>
    </recommendedName>
</protein>
<keyword evidence="3" id="KW-1185">Reference proteome</keyword>
<dbReference type="Gene3D" id="2.40.30.10">
    <property type="entry name" value="Translation factors"/>
    <property type="match status" value="1"/>
</dbReference>
<dbReference type="AlphaFoldDB" id="A0A9W9X707"/>
<dbReference type="InterPro" id="IPR017927">
    <property type="entry name" value="FAD-bd_FR_type"/>
</dbReference>
<name>A0A9W9X707_9EURO</name>
<proteinExistence type="predicted"/>
<comment type="caution">
    <text evidence="2">The sequence shown here is derived from an EMBL/GenBank/DDBJ whole genome shotgun (WGS) entry which is preliminary data.</text>
</comment>
<reference evidence="2" key="1">
    <citation type="submission" date="2022-12" db="EMBL/GenBank/DDBJ databases">
        <authorList>
            <person name="Petersen C."/>
        </authorList>
    </citation>
    <scope>NUCLEOTIDE SEQUENCE</scope>
    <source>
        <strain evidence="2">IBT 30728</strain>
    </source>
</reference>
<organism evidence="2 3">
    <name type="scientific">Penicillium diatomitis</name>
    <dbReference type="NCBI Taxonomy" id="2819901"/>
    <lineage>
        <taxon>Eukaryota</taxon>
        <taxon>Fungi</taxon>
        <taxon>Dikarya</taxon>
        <taxon>Ascomycota</taxon>
        <taxon>Pezizomycotina</taxon>
        <taxon>Eurotiomycetes</taxon>
        <taxon>Eurotiomycetidae</taxon>
        <taxon>Eurotiales</taxon>
        <taxon>Aspergillaceae</taxon>
        <taxon>Penicillium</taxon>
    </lineage>
</organism>
<evidence type="ECO:0000259" key="1">
    <source>
        <dbReference type="PROSITE" id="PS51384"/>
    </source>
</evidence>
<dbReference type="GeneID" id="81625352"/>
<dbReference type="EMBL" id="JAPWDQ010000005">
    <property type="protein sequence ID" value="KAJ5485513.1"/>
    <property type="molecule type" value="Genomic_DNA"/>
</dbReference>
<dbReference type="Gene3D" id="2.30.110.10">
    <property type="entry name" value="Electron Transport, Fmn-binding Protein, Chain A"/>
    <property type="match status" value="1"/>
</dbReference>
<accession>A0A9W9X707</accession>
<dbReference type="InterPro" id="IPR012349">
    <property type="entry name" value="Split_barrel_FMN-bd"/>
</dbReference>
<reference evidence="2" key="2">
    <citation type="journal article" date="2023" name="IMA Fungus">
        <title>Comparative genomic study of the Penicillium genus elucidates a diverse pangenome and 15 lateral gene transfer events.</title>
        <authorList>
            <person name="Petersen C."/>
            <person name="Sorensen T."/>
            <person name="Nielsen M.R."/>
            <person name="Sondergaard T.E."/>
            <person name="Sorensen J.L."/>
            <person name="Fitzpatrick D.A."/>
            <person name="Frisvad J.C."/>
            <person name="Nielsen K.L."/>
        </authorList>
    </citation>
    <scope>NUCLEOTIDE SEQUENCE</scope>
    <source>
        <strain evidence="2">IBT 30728</strain>
    </source>
</reference>
<dbReference type="InterPro" id="IPR001433">
    <property type="entry name" value="OxRdtase_FAD/NAD-bd"/>
</dbReference>
<dbReference type="InterPro" id="IPR039261">
    <property type="entry name" value="FNR_nucleotide-bd"/>
</dbReference>
<dbReference type="Proteomes" id="UP001148312">
    <property type="component" value="Unassembled WGS sequence"/>
</dbReference>
<dbReference type="PROSITE" id="PS51384">
    <property type="entry name" value="FAD_FR"/>
    <property type="match status" value="1"/>
</dbReference>
<dbReference type="RefSeq" id="XP_056790297.1">
    <property type="nucleotide sequence ID" value="XM_056935103.1"/>
</dbReference>
<dbReference type="PANTHER" id="PTHR42815:SF2">
    <property type="entry name" value="FAD-BINDING, PUTATIVE (AFU_ORTHOLOGUE AFUA_6G07600)-RELATED"/>
    <property type="match status" value="1"/>
</dbReference>
<sequence>MSVTALQSWHPGEVAIQRRLGFANAVKHDWARVINLMPTQHQIFFSSNIQFLPLTTIDKDGRPWGSIASGPNGDIGFIQSPSARSLSIHVKSWVGDPLLKTLNELTSKKCSRLAVSERQLTAGLGIEFTTRRRNKLAGFVADAEALGDLEYRVELTVTQALGNCPKYINVRNLVSYPESRAEVLFDKPQLSAQERLPDKVIEFIQSADTVFMASIFKPAPTIAQRYPAHAGMNARSGLPGFVRVRPSDGRTVVIPDYSGNRFVSSLGNIEATGLAGLTVVSFDTGDILYLTGEAKNHVGADALEIMARHASLTTLTVTGYTFVRNALPVRQKQGSSVERSPYDPKVKYLVEEEGAENIASGSAKAHVQEAVRLSPDLAIFKFKISSGSSSPPGMKIQPGQSVVLDFMEWIGPPQYRHMADAAPGSINDDRVRTWTVSSAHEGQDVSWFEITMRKMPGGVVTGALFDLLENSRIDTRNGDTVKFDGSVHAELVGVTGDFILDPSESLDALWVAGGIGVTPFLAMLHALEQRHSTSQGDVWLVLSTREPDLMLKLIFPSLKKIAPKINFSLHVFTSVSNLDSRARMELTNFNIEIHRGRVGSAFWDTVPKTKDVFICGPNAFGTAAESGLQSAGIQPSQIHREGFY</sequence>
<dbReference type="InterPro" id="IPR017938">
    <property type="entry name" value="Riboflavin_synthase-like_b-brl"/>
</dbReference>
<feature type="domain" description="FAD-binding FR-type" evidence="1">
    <location>
        <begin position="360"/>
        <end position="501"/>
    </location>
</feature>
<gene>
    <name evidence="2" type="ORF">N7539_005501</name>
</gene>
<evidence type="ECO:0000313" key="2">
    <source>
        <dbReference type="EMBL" id="KAJ5485513.1"/>
    </source>
</evidence>
<dbReference type="Pfam" id="PF00175">
    <property type="entry name" value="NAD_binding_1"/>
    <property type="match status" value="1"/>
</dbReference>
<dbReference type="SUPFAM" id="SSF63380">
    <property type="entry name" value="Riboflavin synthase domain-like"/>
    <property type="match status" value="1"/>
</dbReference>
<evidence type="ECO:0000313" key="3">
    <source>
        <dbReference type="Proteomes" id="UP001148312"/>
    </source>
</evidence>
<dbReference type="SUPFAM" id="SSF52343">
    <property type="entry name" value="Ferredoxin reductase-like, C-terminal NADP-linked domain"/>
    <property type="match status" value="1"/>
</dbReference>
<dbReference type="PANTHER" id="PTHR42815">
    <property type="entry name" value="FAD-BINDING, PUTATIVE (AFU_ORTHOLOGUE AFUA_6G07600)-RELATED"/>
    <property type="match status" value="1"/>
</dbReference>
<dbReference type="GO" id="GO:0016491">
    <property type="term" value="F:oxidoreductase activity"/>
    <property type="evidence" value="ECO:0007669"/>
    <property type="project" value="InterPro"/>
</dbReference>
<dbReference type="Gene3D" id="3.40.50.80">
    <property type="entry name" value="Nucleotide-binding domain of ferredoxin-NADP reductase (FNR) module"/>
    <property type="match status" value="1"/>
</dbReference>